<accession>A0A928TRU2</accession>
<dbReference type="AlphaFoldDB" id="A0A928TRU2"/>
<protein>
    <recommendedName>
        <fullName evidence="3">DNA polymerase III subunit delta</fullName>
    </recommendedName>
</protein>
<dbReference type="Pfam" id="PF13177">
    <property type="entry name" value="DNA_pol3_delta2"/>
    <property type="match status" value="1"/>
</dbReference>
<dbReference type="PANTHER" id="PTHR11669">
    <property type="entry name" value="REPLICATION FACTOR C / DNA POLYMERASE III GAMMA-TAU SUBUNIT"/>
    <property type="match status" value="1"/>
</dbReference>
<sequence length="325" mass="36077">MPTNDIFQDIFGHEAAKTLLRRALIRPGQAYCILGPKGVGRHLVAERFVRGLAGLPGDRPFSGHPDIAILERQPSESGKMRAQISVESVRHLRVRMAQRPVLAERIVAYVPEADTLNEEGVNALLKCLEEPRAGAVFVCVVSQEARLPDTFWSRVHRLRLSPLSHEDMMKFARAHHEVPDLLQEALFFAEGRPGHAARYLQDAGLREAIRQADKAVDACLTAASAGGAFAAIREQADRAESNDDAVQAWRETLHLWCRSLRRHLRGTESERVIHLGNILLVAERALGGPVSPRVFIELGLVRLTEGKLSPFPELLASPYPYPLDL</sequence>
<dbReference type="EMBL" id="JABTTY010000001">
    <property type="protein sequence ID" value="MBE7524954.1"/>
    <property type="molecule type" value="Genomic_DNA"/>
</dbReference>
<dbReference type="Gene3D" id="3.40.50.300">
    <property type="entry name" value="P-loop containing nucleotide triphosphate hydrolases"/>
    <property type="match status" value="1"/>
</dbReference>
<dbReference type="InterPro" id="IPR027417">
    <property type="entry name" value="P-loop_NTPase"/>
</dbReference>
<dbReference type="Proteomes" id="UP000710385">
    <property type="component" value="Unassembled WGS sequence"/>
</dbReference>
<name>A0A928TRU2_UNCKA</name>
<evidence type="ECO:0000313" key="1">
    <source>
        <dbReference type="EMBL" id="MBE7524954.1"/>
    </source>
</evidence>
<evidence type="ECO:0008006" key="3">
    <source>
        <dbReference type="Google" id="ProtNLM"/>
    </source>
</evidence>
<organism evidence="1 2">
    <name type="scientific">candidate division WWE3 bacterium</name>
    <dbReference type="NCBI Taxonomy" id="2053526"/>
    <lineage>
        <taxon>Bacteria</taxon>
        <taxon>Katanobacteria</taxon>
    </lineage>
</organism>
<dbReference type="InterPro" id="IPR050238">
    <property type="entry name" value="DNA_Rep/Repair_Clamp_Loader"/>
</dbReference>
<dbReference type="PANTHER" id="PTHR11669:SF8">
    <property type="entry name" value="DNA POLYMERASE III SUBUNIT DELTA"/>
    <property type="match status" value="1"/>
</dbReference>
<comment type="caution">
    <text evidence="1">The sequence shown here is derived from an EMBL/GenBank/DDBJ whole genome shotgun (WGS) entry which is preliminary data.</text>
</comment>
<gene>
    <name evidence="1" type="ORF">HS096_00960</name>
</gene>
<evidence type="ECO:0000313" key="2">
    <source>
        <dbReference type="Proteomes" id="UP000710385"/>
    </source>
</evidence>
<dbReference type="SUPFAM" id="SSF52540">
    <property type="entry name" value="P-loop containing nucleoside triphosphate hydrolases"/>
    <property type="match status" value="1"/>
</dbReference>
<dbReference type="GO" id="GO:0006261">
    <property type="term" value="P:DNA-templated DNA replication"/>
    <property type="evidence" value="ECO:0007669"/>
    <property type="project" value="TreeGrafter"/>
</dbReference>
<reference evidence="1" key="1">
    <citation type="submission" date="2020-05" db="EMBL/GenBank/DDBJ databases">
        <title>High-Quality Genomes of Partial-Nitritation/Anammox System by Hierarchical Clustering Based Hybrid Assembly.</title>
        <authorList>
            <person name="Liu L."/>
            <person name="Wang Y."/>
            <person name="Che Y."/>
            <person name="Chen Y."/>
            <person name="Xia Y."/>
            <person name="Luo R."/>
            <person name="Cheng S.H."/>
            <person name="Zheng C."/>
            <person name="Zhang T."/>
        </authorList>
    </citation>
    <scope>NUCLEOTIDE SEQUENCE</scope>
    <source>
        <strain evidence="1">H1_PAT1</strain>
    </source>
</reference>
<proteinExistence type="predicted"/>